<dbReference type="Pfam" id="PF24804">
    <property type="entry name" value="DUF7705"/>
    <property type="match status" value="1"/>
</dbReference>
<sequence length="302" mass="34201">MACNDDFISAVGDPGMRRDGLRVAIEAWNQCNEVGEEAVDMGSPRMADCFDVGHSTSSVNLTHKVSEDENRLGLLNGTYGRIKARSYDRYAPKKELYLGKKCQVKDFPRPWQFWMIMLKSGNMDTLAARCPENGKKSEPFAPESRFPCFGEGCMNMPRMYHNYTGVHGNNTLRGSFYGTWDLDANVKNGVVDNSTSYFNVTWQKELGKGKLGLSSLLEDILKVSMADAIPQIGCHKGILRWLSLPNKGHVKNSAKVTKLQSKIQANHYTRRWTKRPVLPHGHWKLLEKRWQSLQWGCEIGCH</sequence>
<gene>
    <name evidence="2" type="ORF">OIU84_024490</name>
</gene>
<dbReference type="PANTHER" id="PTHR33916">
    <property type="entry name" value="EXPANSIN-LIKE EG45 DOMAIN-CONTAINING PROTEIN"/>
    <property type="match status" value="1"/>
</dbReference>
<dbReference type="AlphaFoldDB" id="A0AAD6KHD1"/>
<comment type="caution">
    <text evidence="2">The sequence shown here is derived from an EMBL/GenBank/DDBJ whole genome shotgun (WGS) entry which is preliminary data.</text>
</comment>
<protein>
    <recommendedName>
        <fullName evidence="1">DUF7705 domain-containing protein</fullName>
    </recommendedName>
</protein>
<feature type="domain" description="DUF7705" evidence="1">
    <location>
        <begin position="8"/>
        <end position="217"/>
    </location>
</feature>
<name>A0AAD6KHD1_9ROSI</name>
<dbReference type="PANTHER" id="PTHR33916:SF7">
    <property type="entry name" value="NEPROSIN DOMAIN-CONTAINING PROTEIN"/>
    <property type="match status" value="1"/>
</dbReference>
<proteinExistence type="predicted"/>
<evidence type="ECO:0000259" key="1">
    <source>
        <dbReference type="Pfam" id="PF24804"/>
    </source>
</evidence>
<dbReference type="InterPro" id="IPR056122">
    <property type="entry name" value="DUF7705"/>
</dbReference>
<reference evidence="2 3" key="1">
    <citation type="journal article" date="2023" name="Int. J. Mol. Sci.">
        <title>De Novo Assembly and Annotation of 11 Diverse Shrub Willow (Salix) Genomes Reveals Novel Gene Organization in Sex-Linked Regions.</title>
        <authorList>
            <person name="Hyden B."/>
            <person name="Feng K."/>
            <person name="Yates T.B."/>
            <person name="Jawdy S."/>
            <person name="Cereghino C."/>
            <person name="Smart L.B."/>
            <person name="Muchero W."/>
        </authorList>
    </citation>
    <scope>NUCLEOTIDE SEQUENCE [LARGE SCALE GENOMIC DNA]</scope>
    <source>
        <tissue evidence="2">Shoot tip</tissue>
    </source>
</reference>
<evidence type="ECO:0000313" key="3">
    <source>
        <dbReference type="Proteomes" id="UP001162972"/>
    </source>
</evidence>
<dbReference type="EMBL" id="JAPFFJ010000006">
    <property type="protein sequence ID" value="KAJ6423534.1"/>
    <property type="molecule type" value="Genomic_DNA"/>
</dbReference>
<organism evidence="2 3">
    <name type="scientific">Salix udensis</name>
    <dbReference type="NCBI Taxonomy" id="889485"/>
    <lineage>
        <taxon>Eukaryota</taxon>
        <taxon>Viridiplantae</taxon>
        <taxon>Streptophyta</taxon>
        <taxon>Embryophyta</taxon>
        <taxon>Tracheophyta</taxon>
        <taxon>Spermatophyta</taxon>
        <taxon>Magnoliopsida</taxon>
        <taxon>eudicotyledons</taxon>
        <taxon>Gunneridae</taxon>
        <taxon>Pentapetalae</taxon>
        <taxon>rosids</taxon>
        <taxon>fabids</taxon>
        <taxon>Malpighiales</taxon>
        <taxon>Salicaceae</taxon>
        <taxon>Saliceae</taxon>
        <taxon>Salix</taxon>
    </lineage>
</organism>
<evidence type="ECO:0000313" key="2">
    <source>
        <dbReference type="EMBL" id="KAJ6423534.1"/>
    </source>
</evidence>
<keyword evidence="3" id="KW-1185">Reference proteome</keyword>
<accession>A0AAD6KHD1</accession>
<dbReference type="Proteomes" id="UP001162972">
    <property type="component" value="Chromosome 16"/>
</dbReference>